<evidence type="ECO:0000313" key="1">
    <source>
        <dbReference type="EMBL" id="KAF0720364.1"/>
    </source>
</evidence>
<evidence type="ECO:0000313" key="3">
    <source>
        <dbReference type="Proteomes" id="UP000332933"/>
    </source>
</evidence>
<sequence>MTPLGLTLGFFKHFVNVHGGRQAFQGLTSEDVCTRYVIPFTTSSELSLVDHVYRHHPKRCDFVKPATWFVSHAWQYLFLDVMDALDNFFDENGDDGDPVAVWFCMFNNNQHEVSGHERSVEYWIAKFKDALTAIGKVVMVFSPWNSPTTLTRTWCVFEVFIAMETNARFEVAMGKTEKEAFLADAASSSEDVFIKALSKINCSKSFTAVPSDRDFIFEIIQRGPGFIKVDRVVFEVLEHWVRRTLDKQIELASTREERIRWRLLKQTPSTDYTASELYFKASIELNDDVDSISTRGPFHWEAVMWLAVTRYRLNRPRELWEQSFKDALANLSALLGSDHAKVITAKMLFSESYFAKQDFTRGMTLLYECFASAHRQWGDSHLTTMDIMNQIGLHLCIHVGRLDEGAKWLERAYQASIKRYAGDEIHSFVIRCCLALCYHRQGRYVEAIALARINYEQCLRTRDPSDQTTAHALRWLCEFLRNQGLYDNLEADLHKCLQVFQDIGDDVLIVQCKLKQVMNNTHMAEPLGRRILGELYLAMGYATRAKVAFDDVLPKFQLILGATDTYTRFVLYSHLVLDTVEDTINSIEAVTALDIEFTKAEVCGETWFEFVCHGCYEEIRGKLHMCPDCPRHSLRFCYTCVQDRIYEPKCCHNPSDWIRLSPPMRYLHEKRLQLLAEAKDWSAYGLHYQAYKDYCSQQDVPNEEQVKAEMAFIANTLIDVPWSRAPASKCTILQ</sequence>
<dbReference type="Proteomes" id="UP000332933">
    <property type="component" value="Unassembled WGS sequence"/>
</dbReference>
<dbReference type="EMBL" id="VJMH01000017">
    <property type="protein sequence ID" value="KAF0720364.1"/>
    <property type="molecule type" value="Genomic_DNA"/>
</dbReference>
<evidence type="ECO:0000313" key="2">
    <source>
        <dbReference type="EMBL" id="VFT77600.1"/>
    </source>
</evidence>
<dbReference type="SUPFAM" id="SSF48452">
    <property type="entry name" value="TPR-like"/>
    <property type="match status" value="1"/>
</dbReference>
<accession>A0A485K4Y5</accession>
<name>A0A485K4Y5_9STRA</name>
<organism evidence="2 3">
    <name type="scientific">Aphanomyces stellatus</name>
    <dbReference type="NCBI Taxonomy" id="120398"/>
    <lineage>
        <taxon>Eukaryota</taxon>
        <taxon>Sar</taxon>
        <taxon>Stramenopiles</taxon>
        <taxon>Oomycota</taxon>
        <taxon>Saprolegniomycetes</taxon>
        <taxon>Saprolegniales</taxon>
        <taxon>Verrucalvaceae</taxon>
        <taxon>Aphanomyces</taxon>
    </lineage>
</organism>
<dbReference type="Gene3D" id="1.25.40.10">
    <property type="entry name" value="Tetratricopeptide repeat domain"/>
    <property type="match status" value="1"/>
</dbReference>
<gene>
    <name evidence="2" type="primary">Aste57867_375</name>
    <name evidence="1" type="ORF">As57867_000374</name>
    <name evidence="2" type="ORF">ASTE57867_375</name>
</gene>
<dbReference type="InterPro" id="IPR011990">
    <property type="entry name" value="TPR-like_helical_dom_sf"/>
</dbReference>
<dbReference type="AlphaFoldDB" id="A0A485K4Y5"/>
<keyword evidence="3" id="KW-1185">Reference proteome</keyword>
<dbReference type="EMBL" id="CAADRA010000017">
    <property type="protein sequence ID" value="VFT77600.1"/>
    <property type="molecule type" value="Genomic_DNA"/>
</dbReference>
<reference evidence="1" key="2">
    <citation type="submission" date="2019-06" db="EMBL/GenBank/DDBJ databases">
        <title>Genomics analysis of Aphanomyces spp. identifies a new class of oomycete effector associated with host adaptation.</title>
        <authorList>
            <person name="Gaulin E."/>
        </authorList>
    </citation>
    <scope>NUCLEOTIDE SEQUENCE</scope>
    <source>
        <strain evidence="1">CBS 578.67</strain>
    </source>
</reference>
<proteinExistence type="predicted"/>
<reference evidence="2 3" key="1">
    <citation type="submission" date="2019-03" db="EMBL/GenBank/DDBJ databases">
        <authorList>
            <person name="Gaulin E."/>
            <person name="Dumas B."/>
        </authorList>
    </citation>
    <scope>NUCLEOTIDE SEQUENCE [LARGE SCALE GENOMIC DNA]</scope>
    <source>
        <strain evidence="2">CBS 568.67</strain>
    </source>
</reference>
<dbReference type="OrthoDB" id="435799at2759"/>
<protein>
    <submittedName>
        <fullName evidence="2">Aste57867_375 protein</fullName>
    </submittedName>
</protein>